<dbReference type="EMBL" id="CACRXK020022008">
    <property type="protein sequence ID" value="CAB4036412.1"/>
    <property type="molecule type" value="Genomic_DNA"/>
</dbReference>
<evidence type="ECO:0000259" key="1">
    <source>
        <dbReference type="Pfam" id="PF10373"/>
    </source>
</evidence>
<dbReference type="Proteomes" id="UP001152795">
    <property type="component" value="Unassembled WGS sequence"/>
</dbReference>
<dbReference type="OrthoDB" id="69928at2759"/>
<dbReference type="SUPFAM" id="SSF48452">
    <property type="entry name" value="TPR-like"/>
    <property type="match status" value="1"/>
</dbReference>
<dbReference type="PROSITE" id="PS50005">
    <property type="entry name" value="TPR"/>
    <property type="match status" value="1"/>
</dbReference>
<dbReference type="Pfam" id="PF10373">
    <property type="entry name" value="EST1_DNA_bind"/>
    <property type="match status" value="1"/>
</dbReference>
<dbReference type="InterPro" id="IPR018834">
    <property type="entry name" value="DNA/RNA-bd_Est1-type"/>
</dbReference>
<dbReference type="InterPro" id="IPR011990">
    <property type="entry name" value="TPR-like_helical_dom_sf"/>
</dbReference>
<organism evidence="3 4">
    <name type="scientific">Paramuricea clavata</name>
    <name type="common">Red gorgonian</name>
    <name type="synonym">Violescent sea-whip</name>
    <dbReference type="NCBI Taxonomy" id="317549"/>
    <lineage>
        <taxon>Eukaryota</taxon>
        <taxon>Metazoa</taxon>
        <taxon>Cnidaria</taxon>
        <taxon>Anthozoa</taxon>
        <taxon>Octocorallia</taxon>
        <taxon>Malacalcyonacea</taxon>
        <taxon>Plexauridae</taxon>
        <taxon>Paramuricea</taxon>
    </lineage>
</organism>
<accession>A0A7D9JWI3</accession>
<dbReference type="GO" id="GO:0042162">
    <property type="term" value="F:telomeric DNA binding"/>
    <property type="evidence" value="ECO:0007669"/>
    <property type="project" value="TreeGrafter"/>
</dbReference>
<dbReference type="InterPro" id="IPR019734">
    <property type="entry name" value="TPR_rpt"/>
</dbReference>
<sequence>INSNRKINKKPSTSACYYICQDCLVHLGDLARYRNETVEAEVYYKQALQLVPTNGQPYNQLAILASSRADTLGTVYFYCRSIAVKNQFPAASTNLNKTFSKACQSGNSSPPVEKIAKAEFIQMFIQFHGCIYLAQDLNVAKPLTEKAIPELKTLLESDDLPASDLIKLVTINLFLLYHIASLDDGDDYDSLGKDDHHDSWVVTLDFTMKMLQCFVERATHQDEAEVKNSEDSSLTSILPAIFIICQWLKANSPSIFKDDVVTDQPQLWLDFVNMLNSFAVDSGPEKSELFPVKKETMDTTGLFL</sequence>
<keyword evidence="4" id="KW-1185">Reference proteome</keyword>
<dbReference type="GO" id="GO:0000184">
    <property type="term" value="P:nuclear-transcribed mRNA catabolic process, nonsense-mediated decay"/>
    <property type="evidence" value="ECO:0007669"/>
    <property type="project" value="TreeGrafter"/>
</dbReference>
<dbReference type="InterPro" id="IPR045153">
    <property type="entry name" value="Est1/Ebs1-like"/>
</dbReference>
<feature type="non-terminal residue" evidence="3">
    <location>
        <position position="304"/>
    </location>
</feature>
<name>A0A7D9JWI3_PARCT</name>
<feature type="domain" description="DNA/RNA-binding" evidence="1">
    <location>
        <begin position="40"/>
        <end position="290"/>
    </location>
</feature>
<dbReference type="InterPro" id="IPR019458">
    <property type="entry name" value="Est1-like_N"/>
</dbReference>
<proteinExistence type="predicted"/>
<dbReference type="PANTHER" id="PTHR15696">
    <property type="entry name" value="SMG-7 SUPPRESSOR WITH MORPHOLOGICAL EFFECT ON GENITALIA PROTEIN 7"/>
    <property type="match status" value="1"/>
</dbReference>
<evidence type="ECO:0000313" key="3">
    <source>
        <dbReference type="EMBL" id="CAB4036412.1"/>
    </source>
</evidence>
<evidence type="ECO:0000313" key="4">
    <source>
        <dbReference type="Proteomes" id="UP001152795"/>
    </source>
</evidence>
<dbReference type="Pfam" id="PF10374">
    <property type="entry name" value="EST1"/>
    <property type="match status" value="1"/>
</dbReference>
<evidence type="ECO:0000259" key="2">
    <source>
        <dbReference type="Pfam" id="PF10374"/>
    </source>
</evidence>
<dbReference type="AlphaFoldDB" id="A0A7D9JWI3"/>
<dbReference type="PANTHER" id="PTHR15696:SF5">
    <property type="entry name" value="NONSENSE-MEDIATED MRNA DECAY FACTOR SMG7"/>
    <property type="match status" value="1"/>
</dbReference>
<gene>
    <name evidence="3" type="ORF">PACLA_8A054015</name>
</gene>
<feature type="non-terminal residue" evidence="3">
    <location>
        <position position="1"/>
    </location>
</feature>
<protein>
    <submittedName>
        <fullName evidence="3">SMG7, partial</fullName>
    </submittedName>
</protein>
<dbReference type="GO" id="GO:0070034">
    <property type="term" value="F:telomerase RNA binding"/>
    <property type="evidence" value="ECO:0007669"/>
    <property type="project" value="TreeGrafter"/>
</dbReference>
<comment type="caution">
    <text evidence="3">The sequence shown here is derived from an EMBL/GenBank/DDBJ whole genome shotgun (WGS) entry which is preliminary data.</text>
</comment>
<feature type="domain" description="Telomerase activating protein Est1-like N-terminal" evidence="2">
    <location>
        <begin position="9"/>
        <end position="36"/>
    </location>
</feature>
<dbReference type="GO" id="GO:0005697">
    <property type="term" value="C:telomerase holoenzyme complex"/>
    <property type="evidence" value="ECO:0007669"/>
    <property type="project" value="TreeGrafter"/>
</dbReference>
<dbReference type="Gene3D" id="1.25.40.10">
    <property type="entry name" value="Tetratricopeptide repeat domain"/>
    <property type="match status" value="1"/>
</dbReference>
<reference evidence="3" key="1">
    <citation type="submission" date="2020-04" db="EMBL/GenBank/DDBJ databases">
        <authorList>
            <person name="Alioto T."/>
            <person name="Alioto T."/>
            <person name="Gomez Garrido J."/>
        </authorList>
    </citation>
    <scope>NUCLEOTIDE SEQUENCE</scope>
    <source>
        <strain evidence="3">A484AB</strain>
    </source>
</reference>